<dbReference type="RefSeq" id="WP_088073172.1">
    <property type="nucleotide sequence ID" value="NZ_JAHQCR010000014.1"/>
</dbReference>
<protein>
    <recommendedName>
        <fullName evidence="3">histidine kinase</fullName>
        <ecNumber evidence="3">2.7.13.3</ecNumber>
    </recommendedName>
</protein>
<name>A0ABS6JSM5_9BACI</name>
<dbReference type="InterPro" id="IPR036890">
    <property type="entry name" value="HATPase_C_sf"/>
</dbReference>
<evidence type="ECO:0000256" key="3">
    <source>
        <dbReference type="ARBA" id="ARBA00012438"/>
    </source>
</evidence>
<evidence type="ECO:0000256" key="14">
    <source>
        <dbReference type="SAM" id="Phobius"/>
    </source>
</evidence>
<keyword evidence="8" id="KW-0547">Nucleotide-binding</keyword>
<dbReference type="CDD" id="cd00082">
    <property type="entry name" value="HisKA"/>
    <property type="match status" value="1"/>
</dbReference>
<dbReference type="PANTHER" id="PTHR45528">
    <property type="entry name" value="SENSOR HISTIDINE KINASE CPXA"/>
    <property type="match status" value="1"/>
</dbReference>
<comment type="subcellular location">
    <subcellularLocation>
        <location evidence="2">Cell membrane</location>
        <topology evidence="2">Multi-pass membrane protein</topology>
    </subcellularLocation>
</comment>
<keyword evidence="18" id="KW-1185">Reference proteome</keyword>
<dbReference type="Proteomes" id="UP000790580">
    <property type="component" value="Unassembled WGS sequence"/>
</dbReference>
<dbReference type="CDD" id="cd06225">
    <property type="entry name" value="HAMP"/>
    <property type="match status" value="1"/>
</dbReference>
<dbReference type="InterPro" id="IPR003661">
    <property type="entry name" value="HisK_dim/P_dom"/>
</dbReference>
<dbReference type="Gene3D" id="6.10.340.10">
    <property type="match status" value="1"/>
</dbReference>
<dbReference type="SMART" id="SM00388">
    <property type="entry name" value="HisKA"/>
    <property type="match status" value="1"/>
</dbReference>
<dbReference type="SMART" id="SM00387">
    <property type="entry name" value="HATPase_c"/>
    <property type="match status" value="1"/>
</dbReference>
<feature type="transmembrane region" description="Helical" evidence="14">
    <location>
        <begin position="12"/>
        <end position="37"/>
    </location>
</feature>
<evidence type="ECO:0000256" key="7">
    <source>
        <dbReference type="ARBA" id="ARBA00022692"/>
    </source>
</evidence>
<dbReference type="Pfam" id="PF02518">
    <property type="entry name" value="HATPase_c"/>
    <property type="match status" value="1"/>
</dbReference>
<evidence type="ECO:0000259" key="16">
    <source>
        <dbReference type="PROSITE" id="PS50885"/>
    </source>
</evidence>
<keyword evidence="5" id="KW-0597">Phosphoprotein</keyword>
<comment type="caution">
    <text evidence="17">The sequence shown here is derived from an EMBL/GenBank/DDBJ whole genome shotgun (WGS) entry which is preliminary data.</text>
</comment>
<dbReference type="PROSITE" id="PS50885">
    <property type="entry name" value="HAMP"/>
    <property type="match status" value="1"/>
</dbReference>
<keyword evidence="11 14" id="KW-1133">Transmembrane helix</keyword>
<feature type="domain" description="HAMP" evidence="16">
    <location>
        <begin position="190"/>
        <end position="241"/>
    </location>
</feature>
<evidence type="ECO:0000256" key="12">
    <source>
        <dbReference type="ARBA" id="ARBA00023012"/>
    </source>
</evidence>
<feature type="domain" description="Histidine kinase" evidence="15">
    <location>
        <begin position="256"/>
        <end position="453"/>
    </location>
</feature>
<evidence type="ECO:0000256" key="13">
    <source>
        <dbReference type="ARBA" id="ARBA00023136"/>
    </source>
</evidence>
<gene>
    <name evidence="17" type="ORF">KS407_01745</name>
</gene>
<dbReference type="Pfam" id="PF00672">
    <property type="entry name" value="HAMP"/>
    <property type="match status" value="1"/>
</dbReference>
<dbReference type="InterPro" id="IPR003660">
    <property type="entry name" value="HAMP_dom"/>
</dbReference>
<evidence type="ECO:0000259" key="15">
    <source>
        <dbReference type="PROSITE" id="PS50109"/>
    </source>
</evidence>
<evidence type="ECO:0000256" key="1">
    <source>
        <dbReference type="ARBA" id="ARBA00000085"/>
    </source>
</evidence>
<proteinExistence type="predicted"/>
<evidence type="ECO:0000256" key="5">
    <source>
        <dbReference type="ARBA" id="ARBA00022553"/>
    </source>
</evidence>
<dbReference type="InterPro" id="IPR036097">
    <property type="entry name" value="HisK_dim/P_sf"/>
</dbReference>
<evidence type="ECO:0000256" key="9">
    <source>
        <dbReference type="ARBA" id="ARBA00022777"/>
    </source>
</evidence>
<evidence type="ECO:0000256" key="6">
    <source>
        <dbReference type="ARBA" id="ARBA00022679"/>
    </source>
</evidence>
<evidence type="ECO:0000256" key="4">
    <source>
        <dbReference type="ARBA" id="ARBA00022475"/>
    </source>
</evidence>
<dbReference type="Gene3D" id="3.30.565.10">
    <property type="entry name" value="Histidine kinase-like ATPase, C-terminal domain"/>
    <property type="match status" value="1"/>
</dbReference>
<evidence type="ECO:0000313" key="17">
    <source>
        <dbReference type="EMBL" id="MBU9720165.1"/>
    </source>
</evidence>
<keyword evidence="7 14" id="KW-0812">Transmembrane</keyword>
<dbReference type="PROSITE" id="PS50109">
    <property type="entry name" value="HIS_KIN"/>
    <property type="match status" value="1"/>
</dbReference>
<dbReference type="Pfam" id="PF00512">
    <property type="entry name" value="HisKA"/>
    <property type="match status" value="1"/>
</dbReference>
<evidence type="ECO:0000256" key="11">
    <source>
        <dbReference type="ARBA" id="ARBA00022989"/>
    </source>
</evidence>
<reference evidence="17 18" key="1">
    <citation type="submission" date="2021-06" db="EMBL/GenBank/DDBJ databases">
        <title>Bacillus sp. RD4P76, an endophyte from a halophyte.</title>
        <authorList>
            <person name="Sun J.-Q."/>
        </authorList>
    </citation>
    <scope>NUCLEOTIDE SEQUENCE [LARGE SCALE GENOMIC DNA]</scope>
    <source>
        <strain evidence="17 18">JCM 17098</strain>
    </source>
</reference>
<dbReference type="EMBL" id="JAHQCR010000014">
    <property type="protein sequence ID" value="MBU9720165.1"/>
    <property type="molecule type" value="Genomic_DNA"/>
</dbReference>
<dbReference type="EC" id="2.7.13.3" evidence="3"/>
<keyword evidence="10" id="KW-0067">ATP-binding</keyword>
<dbReference type="Gene3D" id="1.10.287.130">
    <property type="match status" value="1"/>
</dbReference>
<comment type="catalytic activity">
    <reaction evidence="1">
        <text>ATP + protein L-histidine = ADP + protein N-phospho-L-histidine.</text>
        <dbReference type="EC" id="2.7.13.3"/>
    </reaction>
</comment>
<dbReference type="SUPFAM" id="SSF47384">
    <property type="entry name" value="Homodimeric domain of signal transducing histidine kinase"/>
    <property type="match status" value="1"/>
</dbReference>
<evidence type="ECO:0000313" key="18">
    <source>
        <dbReference type="Proteomes" id="UP000790580"/>
    </source>
</evidence>
<keyword evidence="9 17" id="KW-0418">Kinase</keyword>
<dbReference type="InterPro" id="IPR050398">
    <property type="entry name" value="HssS/ArlS-like"/>
</dbReference>
<feature type="transmembrane region" description="Helical" evidence="14">
    <location>
        <begin position="168"/>
        <end position="189"/>
    </location>
</feature>
<dbReference type="SUPFAM" id="SSF55874">
    <property type="entry name" value="ATPase domain of HSP90 chaperone/DNA topoisomerase II/histidine kinase"/>
    <property type="match status" value="1"/>
</dbReference>
<dbReference type="InterPro" id="IPR005467">
    <property type="entry name" value="His_kinase_dom"/>
</dbReference>
<keyword evidence="6" id="KW-0808">Transferase</keyword>
<dbReference type="InterPro" id="IPR003594">
    <property type="entry name" value="HATPase_dom"/>
</dbReference>
<keyword evidence="4" id="KW-1003">Cell membrane</keyword>
<evidence type="ECO:0000256" key="8">
    <source>
        <dbReference type="ARBA" id="ARBA00022741"/>
    </source>
</evidence>
<dbReference type="SMART" id="SM00304">
    <property type="entry name" value="HAMP"/>
    <property type="match status" value="1"/>
</dbReference>
<accession>A0ABS6JSM5</accession>
<evidence type="ECO:0000256" key="10">
    <source>
        <dbReference type="ARBA" id="ARBA00022840"/>
    </source>
</evidence>
<evidence type="ECO:0000256" key="2">
    <source>
        <dbReference type="ARBA" id="ARBA00004651"/>
    </source>
</evidence>
<dbReference type="GO" id="GO:0016301">
    <property type="term" value="F:kinase activity"/>
    <property type="evidence" value="ECO:0007669"/>
    <property type="project" value="UniProtKB-KW"/>
</dbReference>
<keyword evidence="12" id="KW-0902">Two-component regulatory system</keyword>
<sequence length="455" mass="52180">MKVKFTNSLQTMYIGLVICAMLVLPFSFVLASFFTYIPALTFNHDSITTYSASEIESMWHEKAQELSNSPTEVIINEISVIQGNYKDSSVYLVDGTGKTQFQQHSDESVHIPENWSPNEIITFMKNSYGGDPYTVVTLLEEYQGFMVFQIPRVLVEPPISQLDPSFEILYIAAVLLFLIIFVILSWLFFRRIWKRLRKLQDSMKMDHTEMPAPVTVGVKDEIGQLESSFNDMVQQLHISKERQQEEEQLRKELIANLSHDLRTPLSTIRAHNYTLSKETLTEEAKQSVQIIDKKIDYLNNLIENLLSYTLLSAGKYTFQPENIDVNRAIRASVAAWYPVFEQEQMEVEVKLTEEKIEWHVDPRWLERILDNLFQNVVRHAKSGCYIKIESCEQPISKIIISDKGPGMNQTSENTGVGVGLSIVELMAKEMNISWEVKSSEDGTEITLMKDISGVH</sequence>
<keyword evidence="13 14" id="KW-0472">Membrane</keyword>
<dbReference type="PANTHER" id="PTHR45528:SF9">
    <property type="entry name" value="SENSOR HISTIDINE KINASE YBDK"/>
    <property type="match status" value="1"/>
</dbReference>
<organism evidence="17 18">
    <name type="scientific">Evansella alkalicola</name>
    <dbReference type="NCBI Taxonomy" id="745819"/>
    <lineage>
        <taxon>Bacteria</taxon>
        <taxon>Bacillati</taxon>
        <taxon>Bacillota</taxon>
        <taxon>Bacilli</taxon>
        <taxon>Bacillales</taxon>
        <taxon>Bacillaceae</taxon>
        <taxon>Evansella</taxon>
    </lineage>
</organism>